<accession>A0A099JH14</accession>
<proteinExistence type="predicted"/>
<sequence>MATLRFFAGAAEAAGTDGAAVDANSIGDLRAELVRLYGAEFARVLGLCSLLVNGARASDDAVQLTATDSVDVLPPFAGG</sequence>
<dbReference type="InterPro" id="IPR003749">
    <property type="entry name" value="ThiS/MoaD-like"/>
</dbReference>
<dbReference type="InterPro" id="IPR016155">
    <property type="entry name" value="Mopterin_synth/thiamin_S_b"/>
</dbReference>
<reference evidence="2 4" key="2">
    <citation type="submission" date="2020-08" db="EMBL/GenBank/DDBJ databases">
        <title>Sequencing the genomes of 1000 actinobacteria strains.</title>
        <authorList>
            <person name="Klenk H.-P."/>
        </authorList>
    </citation>
    <scope>NUCLEOTIDE SEQUENCE [LARGE SCALE GENOMIC DNA]</scope>
    <source>
        <strain evidence="2 4">DSM 21065</strain>
    </source>
</reference>
<evidence type="ECO:0000313" key="2">
    <source>
        <dbReference type="EMBL" id="MBB5642565.1"/>
    </source>
</evidence>
<dbReference type="Proteomes" id="UP000029864">
    <property type="component" value="Unassembled WGS sequence"/>
</dbReference>
<gene>
    <name evidence="2" type="ORF">BJ997_003113</name>
    <name evidence="1" type="ORF">GY21_07715</name>
</gene>
<dbReference type="STRING" id="1001240.GY21_07715"/>
<dbReference type="SUPFAM" id="SSF54285">
    <property type="entry name" value="MoaD/ThiS"/>
    <property type="match status" value="1"/>
</dbReference>
<dbReference type="InterPro" id="IPR012675">
    <property type="entry name" value="Beta-grasp_dom_sf"/>
</dbReference>
<dbReference type="OrthoDB" id="4331766at2"/>
<evidence type="ECO:0000313" key="1">
    <source>
        <dbReference type="EMBL" id="KGJ77506.1"/>
    </source>
</evidence>
<dbReference type="Gene3D" id="3.10.20.30">
    <property type="match status" value="1"/>
</dbReference>
<dbReference type="AlphaFoldDB" id="A0A099JH14"/>
<evidence type="ECO:0000313" key="3">
    <source>
        <dbReference type="Proteomes" id="UP000029864"/>
    </source>
</evidence>
<protein>
    <submittedName>
        <fullName evidence="1 2">Molybdopterin converting factor</fullName>
    </submittedName>
</protein>
<organism evidence="1 3">
    <name type="scientific">Cryobacterium roopkundense</name>
    <dbReference type="NCBI Taxonomy" id="1001240"/>
    <lineage>
        <taxon>Bacteria</taxon>
        <taxon>Bacillati</taxon>
        <taxon>Actinomycetota</taxon>
        <taxon>Actinomycetes</taxon>
        <taxon>Micrococcales</taxon>
        <taxon>Microbacteriaceae</taxon>
        <taxon>Cryobacterium</taxon>
    </lineage>
</organism>
<dbReference type="RefSeq" id="WP_035836143.1">
    <property type="nucleotide sequence ID" value="NZ_JACHBQ010000001.1"/>
</dbReference>
<reference evidence="1 3" key="1">
    <citation type="submission" date="2014-08" db="EMBL/GenBank/DDBJ databases">
        <authorList>
            <person name="Sisinthy S."/>
        </authorList>
    </citation>
    <scope>NUCLEOTIDE SEQUENCE [LARGE SCALE GENOMIC DNA]</scope>
    <source>
        <strain evidence="1 3">RuG17</strain>
    </source>
</reference>
<dbReference type="EMBL" id="JPXF01000025">
    <property type="protein sequence ID" value="KGJ77506.1"/>
    <property type="molecule type" value="Genomic_DNA"/>
</dbReference>
<dbReference type="Pfam" id="PF02597">
    <property type="entry name" value="ThiS"/>
    <property type="match status" value="1"/>
</dbReference>
<evidence type="ECO:0000313" key="4">
    <source>
        <dbReference type="Proteomes" id="UP000561726"/>
    </source>
</evidence>
<dbReference type="eggNOG" id="COG1977">
    <property type="taxonomic scope" value="Bacteria"/>
</dbReference>
<keyword evidence="3" id="KW-1185">Reference proteome</keyword>
<dbReference type="EMBL" id="JACHBQ010000001">
    <property type="protein sequence ID" value="MBB5642565.1"/>
    <property type="molecule type" value="Genomic_DNA"/>
</dbReference>
<dbReference type="Proteomes" id="UP000561726">
    <property type="component" value="Unassembled WGS sequence"/>
</dbReference>
<name>A0A099JH14_9MICO</name>
<comment type="caution">
    <text evidence="1">The sequence shown here is derived from an EMBL/GenBank/DDBJ whole genome shotgun (WGS) entry which is preliminary data.</text>
</comment>